<name>A0A1M7PTT5_9PSED</name>
<dbReference type="EMBL" id="FRDA01000013">
    <property type="protein sequence ID" value="SHN20911.1"/>
    <property type="molecule type" value="Genomic_DNA"/>
</dbReference>
<dbReference type="OrthoDB" id="791936at2"/>
<evidence type="ECO:0000313" key="2">
    <source>
        <dbReference type="Proteomes" id="UP000183983"/>
    </source>
</evidence>
<dbReference type="AlphaFoldDB" id="A0A1M7PTT5"/>
<protein>
    <submittedName>
        <fullName evidence="1">Uncharacterized protein</fullName>
    </submittedName>
</protein>
<organism evidence="1 2">
    <name type="scientific">Pseudomonas asturiensis</name>
    <dbReference type="NCBI Taxonomy" id="1190415"/>
    <lineage>
        <taxon>Bacteria</taxon>
        <taxon>Pseudomonadati</taxon>
        <taxon>Pseudomonadota</taxon>
        <taxon>Gammaproteobacteria</taxon>
        <taxon>Pseudomonadales</taxon>
        <taxon>Pseudomonadaceae</taxon>
        <taxon>Pseudomonas</taxon>
    </lineage>
</organism>
<proteinExistence type="predicted"/>
<accession>A0A1M7PTT5</accession>
<dbReference type="Proteomes" id="UP000183983">
    <property type="component" value="Unassembled WGS sequence"/>
</dbReference>
<dbReference type="RefSeq" id="WP_073169968.1">
    <property type="nucleotide sequence ID" value="NZ_FRDA01000013.1"/>
</dbReference>
<gene>
    <name evidence="1" type="ORF">SAMN05216593_11395</name>
</gene>
<evidence type="ECO:0000313" key="1">
    <source>
        <dbReference type="EMBL" id="SHN20911.1"/>
    </source>
</evidence>
<sequence length="733" mass="81250">MTDFLDFEACLNEGSPNALNIVVFFNGPDQITPEQITHALQVQLQKYVLPDHVLFLTPDIFRGQVKDELKKDSSDISIALQRKGQSSNVKYGFGFFSHDGRLSSHEIYEGIDRDLSKRITNSFDYILDAGLKCLARKCNVLERAPSGFLFSKPSSRAANYFIRADALLAEAANSHFIALACLKYVAPAELSTAPKVIYIDTISFLPVALSIKLLLNTFGKNSPLAIRSFKSYEGMSGCAPSGSVALCLISASTNCGLAQKWYEENGFDASKIITILSFLKKSPYCSIVLPLEKPHDFSTSDGSDPRPLIRIQGERFVAQHSETKFLNISVKHAHDKLQERFEKFVGKGFFGCYGQGVTGNRRTVWADRAKLAADEEFQNWLSDCVIEEVSLSTNTIIYDNDPASLAMATRAKSLLEGYGLTILHFLSFDDLENLEKFVGGALILAAAAERGSRLLSVSRRLRSNQESGTRVYLVGALLGRSYDQISELSSNLTQPPSGAKRYSVKSYLEFPVSNPICNSHWEEEDNLLSRIISQSSRPPAFVIERANELRITGDSGLIKSAFWRSSRTGEPMKITKGFAFVNDKTDVTSSTSVEIFLTINWVLQNARQSAKVEEGRKLASIELQQVLLSPEVFSRYDDGVIQAAFLRAAHPAEMDYREHEGYSMAMSDIIKRIVRGYGSSRGEAALEFIVALCIGKIALHSNVASKLNEFICIHMESHLKGINNLFAKDSEAL</sequence>
<reference evidence="1 2" key="1">
    <citation type="submission" date="2016-11" db="EMBL/GenBank/DDBJ databases">
        <authorList>
            <person name="Jaros S."/>
            <person name="Januszkiewicz K."/>
            <person name="Wedrychowicz H."/>
        </authorList>
    </citation>
    <scope>NUCLEOTIDE SEQUENCE [LARGE SCALE GENOMIC DNA]</scope>
    <source>
        <strain evidence="1 2">LMG 26898</strain>
    </source>
</reference>